<proteinExistence type="predicted"/>
<dbReference type="EMBL" id="VLKR01000015">
    <property type="protein sequence ID" value="TWI18898.1"/>
    <property type="molecule type" value="Genomic_DNA"/>
</dbReference>
<name>A0A562MGE5_9SPHI</name>
<sequence>MALFQLNNQSAPADESSYSLASGTPSCVGDQRICTITANDNGAGQPEIDENLLSEMVTALNTHSNTTNVKLKA</sequence>
<evidence type="ECO:0000256" key="1">
    <source>
        <dbReference type="SAM" id="MobiDB-lite"/>
    </source>
</evidence>
<accession>A0A562MGE5</accession>
<gene>
    <name evidence="2" type="ORF">IQ31_03026</name>
</gene>
<protein>
    <submittedName>
        <fullName evidence="2">Uncharacterized protein</fullName>
    </submittedName>
</protein>
<comment type="caution">
    <text evidence="2">The sequence shown here is derived from an EMBL/GenBank/DDBJ whole genome shotgun (WGS) entry which is preliminary data.</text>
</comment>
<evidence type="ECO:0000313" key="3">
    <source>
        <dbReference type="Proteomes" id="UP000315908"/>
    </source>
</evidence>
<dbReference type="Proteomes" id="UP000315908">
    <property type="component" value="Unassembled WGS sequence"/>
</dbReference>
<dbReference type="RefSeq" id="WP_145328470.1">
    <property type="nucleotide sequence ID" value="NZ_VLKR01000015.1"/>
</dbReference>
<feature type="region of interest" description="Disordered" evidence="1">
    <location>
        <begin position="1"/>
        <end position="22"/>
    </location>
</feature>
<dbReference type="OrthoDB" id="714191at2"/>
<dbReference type="AlphaFoldDB" id="A0A562MGE5"/>
<organism evidence="2 3">
    <name type="scientific">Sphingobacterium siyangense</name>
    <dbReference type="NCBI Taxonomy" id="459529"/>
    <lineage>
        <taxon>Bacteria</taxon>
        <taxon>Pseudomonadati</taxon>
        <taxon>Bacteroidota</taxon>
        <taxon>Sphingobacteriia</taxon>
        <taxon>Sphingobacteriales</taxon>
        <taxon>Sphingobacteriaceae</taxon>
        <taxon>Sphingobacterium</taxon>
    </lineage>
</organism>
<reference evidence="2 3" key="1">
    <citation type="journal article" date="2015" name="Stand. Genomic Sci.">
        <title>Genomic Encyclopedia of Bacterial and Archaeal Type Strains, Phase III: the genomes of soil and plant-associated and newly described type strains.</title>
        <authorList>
            <person name="Whitman W.B."/>
            <person name="Woyke T."/>
            <person name="Klenk H.P."/>
            <person name="Zhou Y."/>
            <person name="Lilburn T.G."/>
            <person name="Beck B.J."/>
            <person name="De Vos P."/>
            <person name="Vandamme P."/>
            <person name="Eisen J.A."/>
            <person name="Garrity G."/>
            <person name="Hugenholtz P."/>
            <person name="Kyrpides N.C."/>
        </authorList>
    </citation>
    <scope>NUCLEOTIDE SEQUENCE [LARGE SCALE GENOMIC DNA]</scope>
    <source>
        <strain evidence="2 3">CGMCC 1.6855</strain>
    </source>
</reference>
<evidence type="ECO:0000313" key="2">
    <source>
        <dbReference type="EMBL" id="TWI18898.1"/>
    </source>
</evidence>